<dbReference type="InterPro" id="IPR027417">
    <property type="entry name" value="P-loop_NTPase"/>
</dbReference>
<dbReference type="KEGG" id="micc:AUP74_01771"/>
<gene>
    <name evidence="2" type="ORF">AUP74_01771</name>
</gene>
<reference evidence="3" key="1">
    <citation type="submission" date="2016-01" db="EMBL/GenBank/DDBJ databases">
        <title>Complete genome sequence of Microbulbifer sp. CCB-MM1, a halophile isolated from Matang Mangrove Forest, Perak.</title>
        <authorList>
            <person name="Moh T.H."/>
            <person name="Dinesh B."/>
            <person name="Lau N.-S."/>
            <person name="Go F."/>
            <person name="Alexander Chong S.-C."/>
        </authorList>
    </citation>
    <scope>NUCLEOTIDE SEQUENCE [LARGE SCALE GENOMIC DNA]</scope>
    <source>
        <strain evidence="3">CCB-MM1</strain>
    </source>
</reference>
<evidence type="ECO:0000313" key="2">
    <source>
        <dbReference type="EMBL" id="AOS97202.1"/>
    </source>
</evidence>
<dbReference type="Proteomes" id="UP000095672">
    <property type="component" value="Chromosome"/>
</dbReference>
<evidence type="ECO:0000313" key="3">
    <source>
        <dbReference type="Proteomes" id="UP000095672"/>
    </source>
</evidence>
<dbReference type="Gene3D" id="3.40.50.300">
    <property type="entry name" value="P-loop containing nucleotide triphosphate hydrolases"/>
    <property type="match status" value="1"/>
</dbReference>
<name>A0A1C9W7S7_9GAMM</name>
<dbReference type="AlphaFoldDB" id="A0A1C9W7S7"/>
<accession>A0A1C9W7S7</accession>
<dbReference type="GO" id="GO:0008476">
    <property type="term" value="F:protein-tyrosine sulfotransferase activity"/>
    <property type="evidence" value="ECO:0007669"/>
    <property type="project" value="InterPro"/>
</dbReference>
<dbReference type="PANTHER" id="PTHR12788">
    <property type="entry name" value="PROTEIN-TYROSINE SULFOTRANSFERASE 2"/>
    <property type="match status" value="1"/>
</dbReference>
<organism evidence="2 3">
    <name type="scientific">Microbulbifer aggregans</name>
    <dbReference type="NCBI Taxonomy" id="1769779"/>
    <lineage>
        <taxon>Bacteria</taxon>
        <taxon>Pseudomonadati</taxon>
        <taxon>Pseudomonadota</taxon>
        <taxon>Gammaproteobacteria</taxon>
        <taxon>Cellvibrionales</taxon>
        <taxon>Microbulbiferaceae</taxon>
        <taxon>Microbulbifer</taxon>
    </lineage>
</organism>
<dbReference type="STRING" id="1769779.AUP74_01771"/>
<proteinExistence type="predicted"/>
<dbReference type="Pfam" id="PF13469">
    <property type="entry name" value="Sulfotransfer_3"/>
    <property type="match status" value="1"/>
</dbReference>
<keyword evidence="3" id="KW-1185">Reference proteome</keyword>
<dbReference type="EMBL" id="CP014143">
    <property type="protein sequence ID" value="AOS97202.1"/>
    <property type="molecule type" value="Genomic_DNA"/>
</dbReference>
<keyword evidence="1 2" id="KW-0808">Transferase</keyword>
<dbReference type="InterPro" id="IPR026634">
    <property type="entry name" value="TPST-like"/>
</dbReference>
<sequence length="337" mass="38663">MIFVVGNSRSGTTMMSRILGRGSRVCNLQEVHFFEWMVSADRIREEISYDDAVRLFCCLIAKQEQNFYRISDPDQYVNRSRAVLDPIPRRDLTPISVYKLFLGWWAEKVGVDICCEQTPKNVFYIEEILEHFPDSKIINMVRDPRAVAFSQRNKWKRRFYGEDGETVFETIRAWSLYHPILTGRMWSMAVDAGFREDSERVKTIRFEDLVADPHRIVREVCDFCEIEFDPVMLNVPVVGSSLGKDEPSSRGISSSNIASWESDGGLSSSEIFWIQKVAGRNLARAGYELSKKGRCSFRVGSDLLTFPFKCLFALVLNTGRMANLLSTIRRRFGGARA</sequence>
<evidence type="ECO:0000256" key="1">
    <source>
        <dbReference type="ARBA" id="ARBA00022679"/>
    </source>
</evidence>
<dbReference type="PANTHER" id="PTHR12788:SF10">
    <property type="entry name" value="PROTEIN-TYROSINE SULFOTRANSFERASE"/>
    <property type="match status" value="1"/>
</dbReference>
<protein>
    <submittedName>
        <fullName evidence="2">Sulfotransferase domain protein</fullName>
    </submittedName>
</protein>
<dbReference type="SUPFAM" id="SSF52540">
    <property type="entry name" value="P-loop containing nucleoside triphosphate hydrolases"/>
    <property type="match status" value="1"/>
</dbReference>
<dbReference type="RefSeq" id="WP_083260885.1">
    <property type="nucleotide sequence ID" value="NZ_CP014143.1"/>
</dbReference>